<gene>
    <name evidence="8" type="ORF">B9G98_03719</name>
</gene>
<dbReference type="Pfam" id="PF04091">
    <property type="entry name" value="Sec15_C"/>
    <property type="match status" value="1"/>
</dbReference>
<dbReference type="GeneID" id="36517467"/>
<dbReference type="STRING" id="45607.A0A2T0FM95"/>
<keyword evidence="4" id="KW-0175">Coiled coil</keyword>
<dbReference type="PANTHER" id="PTHR12702:SF0">
    <property type="entry name" value="EXOCYST COMPLEX COMPONENT 6"/>
    <property type="match status" value="1"/>
</dbReference>
<dbReference type="GO" id="GO:0000145">
    <property type="term" value="C:exocyst"/>
    <property type="evidence" value="ECO:0007669"/>
    <property type="project" value="UniProtKB-UniRule"/>
</dbReference>
<keyword evidence="3 5" id="KW-0268">Exocytosis</keyword>
<evidence type="ECO:0000256" key="2">
    <source>
        <dbReference type="ARBA" id="ARBA00022448"/>
    </source>
</evidence>
<dbReference type="InterPro" id="IPR042045">
    <property type="entry name" value="EXOC6/Sec15_C_dom1"/>
</dbReference>
<dbReference type="InterPro" id="IPR048359">
    <property type="entry name" value="EXOC6_Sec15_N"/>
</dbReference>
<dbReference type="Gene3D" id="1.20.58.670">
    <property type="entry name" value="Dsl1p vesicle tethering complex, Tip20p subunit, domain D"/>
    <property type="match status" value="1"/>
</dbReference>
<dbReference type="OrthoDB" id="10267033at2759"/>
<dbReference type="AlphaFoldDB" id="A0A2T0FM95"/>
<proteinExistence type="inferred from homology"/>
<feature type="domain" description="Exocyst complex component EXOC6/Sec15 N-terminal" evidence="7">
    <location>
        <begin position="58"/>
        <end position="220"/>
    </location>
</feature>
<dbReference type="GO" id="GO:0090522">
    <property type="term" value="P:vesicle tethering involved in exocytosis"/>
    <property type="evidence" value="ECO:0007669"/>
    <property type="project" value="UniProtKB-UniRule"/>
</dbReference>
<evidence type="ECO:0000256" key="1">
    <source>
        <dbReference type="ARBA" id="ARBA00007944"/>
    </source>
</evidence>
<dbReference type="InterPro" id="IPR046361">
    <property type="entry name" value="EXOC6/Sec15_C"/>
</dbReference>
<comment type="similarity">
    <text evidence="1 5">Belongs to the SEC15 family.</text>
</comment>
<evidence type="ECO:0000256" key="4">
    <source>
        <dbReference type="ARBA" id="ARBA00023054"/>
    </source>
</evidence>
<dbReference type="Gene3D" id="1.10.357.30">
    <property type="entry name" value="Exocyst complex subunit Sec15 C-terminal domain, N-terminal subdomain"/>
    <property type="match status" value="1"/>
</dbReference>
<evidence type="ECO:0000259" key="6">
    <source>
        <dbReference type="Pfam" id="PF04091"/>
    </source>
</evidence>
<sequence>MDDIRLQLSHLLLSSDYLLGGKSSFDSDNSYIEQLTPIVRSAIQTSSTEELLDALLELEQAREAETRAISEDQDNPFLYALDELHQINATSNSVARQVQSASTEIKAKGSKLLSEAQRQANMGRTRQNIESSMEATKVCLQAFEYTNQVFQLLKSKNKIAAVQSLYELQNMNTDKLRSYGLTTFVQRTVPALSRAIMKATLDEVDEFVDRLDSQIPKIGNRTYELLSKQREAWESHVSEHPHLQPFRFNSSVELAYRESSINYMTDAQLDLDFGPMFEAELIFTKLDKIPQLANHVDQKRQARALALVPEGAEITAAVLENVAGFCVTERTMSWQLPRVRSDKLVDDVWEQIIRRLTKALSQKMPELKQTSEHVPFKDMLAKFIETLENFDFNVSNIMMLLRDLVKYFSDHLVEKSREKFLHSWRKEDHMPLVVNKTELYDTILGVVWYSAPDSEKNKAFPRVLPFSEIYPLTCADLRSLITHHTSFFDLFQKEPVIVEDMLSTAIETFLTDTVCKTFMDGLKGSKREQIVQTLIDLEYFEFATVKVQAMLESLRISSRRSQPLKSLAAFANARRFAERRVFQLVEDAIDNFVEVAHIDWRATRSEPGPAAYALEMTAYLLTMTNSTLARLPTDIRTMTYLAAGDHLRKKLMAMLDSAPDGITPAALQNFDKDLTFLEDFIGGLSKADDNPSLVESLTEVRQTVNLLRSEDPTEYNRAELRMKKYDRIDSNKISGLLAKLQAPGSPNPSLRTQQSGFMRYLHGERQ</sequence>
<evidence type="ECO:0000256" key="5">
    <source>
        <dbReference type="PIRNR" id="PIRNR025007"/>
    </source>
</evidence>
<organism evidence="8 9">
    <name type="scientific">Wickerhamiella sorbophila</name>
    <dbReference type="NCBI Taxonomy" id="45607"/>
    <lineage>
        <taxon>Eukaryota</taxon>
        <taxon>Fungi</taxon>
        <taxon>Dikarya</taxon>
        <taxon>Ascomycota</taxon>
        <taxon>Saccharomycotina</taxon>
        <taxon>Dipodascomycetes</taxon>
        <taxon>Dipodascales</taxon>
        <taxon>Trichomonascaceae</taxon>
        <taxon>Wickerhamiella</taxon>
    </lineage>
</organism>
<dbReference type="GO" id="GO:0006893">
    <property type="term" value="P:Golgi to plasma membrane transport"/>
    <property type="evidence" value="ECO:0007669"/>
    <property type="project" value="TreeGrafter"/>
</dbReference>
<keyword evidence="9" id="KW-1185">Reference proteome</keyword>
<comment type="function">
    <text evidence="5">Component of the exocyst complex involved in the docking of exocytic vesicles with fusion sites on the plasma membrane.</text>
</comment>
<dbReference type="Proteomes" id="UP000238350">
    <property type="component" value="Unassembled WGS sequence"/>
</dbReference>
<accession>A0A2T0FM95</accession>
<keyword evidence="2 5" id="KW-0813">Transport</keyword>
<evidence type="ECO:0000259" key="7">
    <source>
        <dbReference type="Pfam" id="PF20651"/>
    </source>
</evidence>
<reference evidence="8 9" key="1">
    <citation type="submission" date="2017-04" db="EMBL/GenBank/DDBJ databases">
        <title>Genome sequencing of [Candida] sorbophila.</title>
        <authorList>
            <person name="Ahn J.O."/>
        </authorList>
    </citation>
    <scope>NUCLEOTIDE SEQUENCE [LARGE SCALE GENOMIC DNA]</scope>
    <source>
        <strain evidence="8 9">DS02</strain>
    </source>
</reference>
<name>A0A2T0FM95_9ASCO</name>
<dbReference type="InterPro" id="IPR042044">
    <property type="entry name" value="EXOC6PINT-1/Sec15/Tip20_C_dom2"/>
</dbReference>
<protein>
    <recommendedName>
        <fullName evidence="5">Exocyst complex component SEC15</fullName>
    </recommendedName>
</protein>
<evidence type="ECO:0000256" key="3">
    <source>
        <dbReference type="ARBA" id="ARBA00022483"/>
    </source>
</evidence>
<dbReference type="Pfam" id="PF20651">
    <property type="entry name" value="EXOC6_Sec15_N"/>
    <property type="match status" value="1"/>
</dbReference>
<dbReference type="GO" id="GO:0006886">
    <property type="term" value="P:intracellular protein transport"/>
    <property type="evidence" value="ECO:0007669"/>
    <property type="project" value="InterPro"/>
</dbReference>
<evidence type="ECO:0000313" key="9">
    <source>
        <dbReference type="Proteomes" id="UP000238350"/>
    </source>
</evidence>
<dbReference type="GO" id="GO:0016020">
    <property type="term" value="C:membrane"/>
    <property type="evidence" value="ECO:0007669"/>
    <property type="project" value="TreeGrafter"/>
</dbReference>
<feature type="domain" description="Exocyst complex subunit EXOC6/Sec15 C-terminal" evidence="6">
    <location>
        <begin position="399"/>
        <end position="739"/>
    </location>
</feature>
<evidence type="ECO:0000313" key="8">
    <source>
        <dbReference type="EMBL" id="PRT56099.1"/>
    </source>
</evidence>
<dbReference type="EMBL" id="NDIQ01000022">
    <property type="protein sequence ID" value="PRT56099.1"/>
    <property type="molecule type" value="Genomic_DNA"/>
</dbReference>
<dbReference type="InterPro" id="IPR007225">
    <property type="entry name" value="EXOC6/Sec15"/>
</dbReference>
<comment type="caution">
    <text evidence="8">The sequence shown here is derived from an EMBL/GenBank/DDBJ whole genome shotgun (WGS) entry which is preliminary data.</text>
</comment>
<dbReference type="PIRSF" id="PIRSF025007">
    <property type="entry name" value="Sec15"/>
    <property type="match status" value="1"/>
</dbReference>
<dbReference type="PANTHER" id="PTHR12702">
    <property type="entry name" value="SEC15"/>
    <property type="match status" value="1"/>
</dbReference>
<dbReference type="RefSeq" id="XP_024666044.1">
    <property type="nucleotide sequence ID" value="XM_024810276.1"/>
</dbReference>